<protein>
    <submittedName>
        <fullName evidence="2">Uncharacterized protein</fullName>
    </submittedName>
</protein>
<dbReference type="Proteomes" id="UP000078555">
    <property type="component" value="Unassembled WGS sequence"/>
</dbReference>
<dbReference type="Proteomes" id="UP000078550">
    <property type="component" value="Unassembled WGS sequence"/>
</dbReference>
<evidence type="ECO:0000313" key="4">
    <source>
        <dbReference type="Proteomes" id="UP000078555"/>
    </source>
</evidence>
<evidence type="ECO:0000313" key="2">
    <source>
        <dbReference type="EMBL" id="SBT30747.1"/>
    </source>
</evidence>
<accession>A0A1A8YGS1</accession>
<reference evidence="2" key="2">
    <citation type="submission" date="2016-05" db="EMBL/GenBank/DDBJ databases">
        <authorList>
            <person name="Lavstsen T."/>
            <person name="Jespersen J.S."/>
        </authorList>
    </citation>
    <scope>NUCLEOTIDE SEQUENCE [LARGE SCALE GENOMIC DNA]</scope>
</reference>
<gene>
    <name evidence="1" type="ORF">POVWA1_000280</name>
    <name evidence="2" type="ORF">POVWA2_000550</name>
</gene>
<reference evidence="3 4" key="1">
    <citation type="submission" date="2016-05" db="EMBL/GenBank/DDBJ databases">
        <authorList>
            <person name="Naeem Raeece"/>
        </authorList>
    </citation>
    <scope>NUCLEOTIDE SEQUENCE [LARGE SCALE GENOMIC DNA]</scope>
</reference>
<sequence length="127" mass="14411">MHEERGRYSISIVNSLATVFDASPVAFLPPYMRRKYAAKPYIHILFSPKASISPFVFMGAYCPFSDEQYRLFAYFPLHPTKKGNALGVFTSPCTCPQAHLRVFFSCFCFHNTSATYAIIAPTILPLW</sequence>
<proteinExistence type="predicted"/>
<dbReference type="EMBL" id="FLRE01000001">
    <property type="protein sequence ID" value="SBT30747.1"/>
    <property type="molecule type" value="Genomic_DNA"/>
</dbReference>
<dbReference type="EMBL" id="FLRD01000001">
    <property type="protein sequence ID" value="SBT30367.1"/>
    <property type="molecule type" value="Genomic_DNA"/>
</dbReference>
<name>A0A1A8YGS1_PLAOA</name>
<evidence type="ECO:0000313" key="1">
    <source>
        <dbReference type="EMBL" id="SBT30367.1"/>
    </source>
</evidence>
<evidence type="ECO:0000313" key="3">
    <source>
        <dbReference type="Proteomes" id="UP000078550"/>
    </source>
</evidence>
<organism evidence="2 3">
    <name type="scientific">Plasmodium ovale wallikeri</name>
    <dbReference type="NCBI Taxonomy" id="864142"/>
    <lineage>
        <taxon>Eukaryota</taxon>
        <taxon>Sar</taxon>
        <taxon>Alveolata</taxon>
        <taxon>Apicomplexa</taxon>
        <taxon>Aconoidasida</taxon>
        <taxon>Haemosporida</taxon>
        <taxon>Plasmodiidae</taxon>
        <taxon>Plasmodium</taxon>
        <taxon>Plasmodium (Plasmodium)</taxon>
    </lineage>
</organism>
<dbReference type="AlphaFoldDB" id="A0A1A8YGS1"/>
<keyword evidence="4" id="KW-1185">Reference proteome</keyword>